<name>A0A8B2NR17_9HYPH</name>
<dbReference type="AlphaFoldDB" id="A0A8B2NR17"/>
<comment type="caution">
    <text evidence="1">The sequence shown here is derived from an EMBL/GenBank/DDBJ whole genome shotgun (WGS) entry which is preliminary data.</text>
</comment>
<evidence type="ECO:0000313" key="2">
    <source>
        <dbReference type="Proteomes" id="UP000249590"/>
    </source>
</evidence>
<gene>
    <name evidence="1" type="ORF">DLJ53_18065</name>
</gene>
<reference evidence="1 2" key="1">
    <citation type="submission" date="2018-05" db="EMBL/GenBank/DDBJ databases">
        <title>Acuticoccus sediminis sp. nov., isolated from deep-sea sediment of Indian Ocean.</title>
        <authorList>
            <person name="Liu X."/>
            <person name="Lai Q."/>
            <person name="Du Y."/>
            <person name="Sun F."/>
            <person name="Zhang X."/>
            <person name="Wang S."/>
            <person name="Shao Z."/>
        </authorList>
    </citation>
    <scope>NUCLEOTIDE SEQUENCE [LARGE SCALE GENOMIC DNA]</scope>
    <source>
        <strain evidence="1 2">PTG4-2</strain>
    </source>
</reference>
<dbReference type="EMBL" id="QHHQ01000003">
    <property type="protein sequence ID" value="RAI01122.1"/>
    <property type="molecule type" value="Genomic_DNA"/>
</dbReference>
<protein>
    <submittedName>
        <fullName evidence="1">Uncharacterized protein</fullName>
    </submittedName>
</protein>
<evidence type="ECO:0000313" key="1">
    <source>
        <dbReference type="EMBL" id="RAI01122.1"/>
    </source>
</evidence>
<dbReference type="OrthoDB" id="7779280at2"/>
<dbReference type="Proteomes" id="UP000249590">
    <property type="component" value="Unassembled WGS sequence"/>
</dbReference>
<organism evidence="1 2">
    <name type="scientific">Acuticoccus sediminis</name>
    <dbReference type="NCBI Taxonomy" id="2184697"/>
    <lineage>
        <taxon>Bacteria</taxon>
        <taxon>Pseudomonadati</taxon>
        <taxon>Pseudomonadota</taxon>
        <taxon>Alphaproteobacteria</taxon>
        <taxon>Hyphomicrobiales</taxon>
        <taxon>Amorphaceae</taxon>
        <taxon>Acuticoccus</taxon>
    </lineage>
</organism>
<accession>A0A8B2NR17</accession>
<dbReference type="Gene3D" id="2.40.30.180">
    <property type="entry name" value="Ubiquitin-activating enzyme E1, FCCH domain"/>
    <property type="match status" value="1"/>
</dbReference>
<proteinExistence type="predicted"/>
<keyword evidence="2" id="KW-1185">Reference proteome</keyword>
<dbReference type="RefSeq" id="WP_111347728.1">
    <property type="nucleotide sequence ID" value="NZ_QHHQ01000003.1"/>
</dbReference>
<dbReference type="InterPro" id="IPR042302">
    <property type="entry name" value="E1_FCCH_sf"/>
</dbReference>
<sequence length="791" mass="84695">MPAMDLVEDALMIRDASQGGFGYMQAAKLLAKVLSGGASEITIGAPDANGKITISLAGESFTTAEKDKLADIEADAKDDQTADEIASLIAAGSAAQDVLKAALSVPAWAPSRAAAQALSFPASVKEMVAWGYAAPGDGGGARWKRVDSEPSHAGKFRSQDRIRSDGSISATNGGWWEIVAGNGMTLTPLQFGAVPGQDVNSGPQLQDYFDYVVRSFDGYAFPMDIDLGGMLFRSDQSLNLTGIRQPGLRMRNGEIYSRAQNKIALDFTGGNNITLSNIDVNGAEDAPPDVGILFSRAAGALNDFAGSSTMIIDNVKANGYFRRAACIAIASEVSTWIAPNFRNKHKHYYAVAFAMVDNTQALVDQFAGSMITSEFQTLPPPGTSHSNVCHNMVCPTIARSSPFSVSITSITRANPAVVTLATMDNVDLVNGDWIFITGGTMDEVAYGYFQVANLNVAAKTFQLSGVNSTGFSAYTGGATLQMRMGPAVLMSGVRTFYSQGGYLLSYGQPALVLDTANGTFKDFHFNAQFERHCFDPIAIRNSAGTDILWDIDLNLPNHSQDPGRSLIRALGTGTVQFRGLKLLGWHGVPNVALEGVFYPASKFDIMGGNITIPQEAFLDPTELLRFDGSITAWDRTPRKIEYLDKNTPIQNLMNTFGSWVPVIRDAPTGGNVATTSNVSGTWNRVGNILHFTGFLRDISTTGMNVENDLYIDLSGLPATPANVAGNGVDYYVGSVRTTYIALDGSPVIECLEDMTWARITCSRDGIVNRAIKIGDVTDGNGDIVFQMTVRV</sequence>